<proteinExistence type="predicted"/>
<keyword evidence="2" id="KW-1185">Reference proteome</keyword>
<name>A0A9R1QJ44_TRITD</name>
<accession>A0A9R1QJ44</accession>
<reference evidence="1 2" key="1">
    <citation type="submission" date="2017-09" db="EMBL/GenBank/DDBJ databases">
        <authorList>
            <consortium name="International Durum Wheat Genome Sequencing Consortium (IDWGSC)"/>
            <person name="Milanesi L."/>
        </authorList>
    </citation>
    <scope>NUCLEOTIDE SEQUENCE [LARGE SCALE GENOMIC DNA]</scope>
    <source>
        <strain evidence="2">cv. Svevo</strain>
    </source>
</reference>
<dbReference type="Gramene" id="TRITD3Bv1G129590.1">
    <property type="protein sequence ID" value="TRITD3Bv1G129590.1"/>
    <property type="gene ID" value="TRITD3Bv1G129590"/>
</dbReference>
<sequence length="75" mass="8330">MALVTSFCSHYAFTNISRFDVRMLQLTVKSVRDTKVGVIFDPQSLIQALTGLISEHMDARLAEPDPLTENVTSVC</sequence>
<dbReference type="Proteomes" id="UP000324705">
    <property type="component" value="Chromosome 3B"/>
</dbReference>
<organism evidence="1 2">
    <name type="scientific">Triticum turgidum subsp. durum</name>
    <name type="common">Durum wheat</name>
    <name type="synonym">Triticum durum</name>
    <dbReference type="NCBI Taxonomy" id="4567"/>
    <lineage>
        <taxon>Eukaryota</taxon>
        <taxon>Viridiplantae</taxon>
        <taxon>Streptophyta</taxon>
        <taxon>Embryophyta</taxon>
        <taxon>Tracheophyta</taxon>
        <taxon>Spermatophyta</taxon>
        <taxon>Magnoliopsida</taxon>
        <taxon>Liliopsida</taxon>
        <taxon>Poales</taxon>
        <taxon>Poaceae</taxon>
        <taxon>BOP clade</taxon>
        <taxon>Pooideae</taxon>
        <taxon>Triticodae</taxon>
        <taxon>Triticeae</taxon>
        <taxon>Triticinae</taxon>
        <taxon>Triticum</taxon>
    </lineage>
</organism>
<protein>
    <submittedName>
        <fullName evidence="1">Uncharacterized protein</fullName>
    </submittedName>
</protein>
<dbReference type="AlphaFoldDB" id="A0A9R1QJ44"/>
<gene>
    <name evidence="1" type="ORF">TRITD_3Bv1G129590</name>
</gene>
<evidence type="ECO:0000313" key="1">
    <source>
        <dbReference type="EMBL" id="VAH77516.1"/>
    </source>
</evidence>
<evidence type="ECO:0000313" key="2">
    <source>
        <dbReference type="Proteomes" id="UP000324705"/>
    </source>
</evidence>
<dbReference type="EMBL" id="LT934116">
    <property type="protein sequence ID" value="VAH77516.1"/>
    <property type="molecule type" value="Genomic_DNA"/>
</dbReference>